<accession>A0A4P8IE68</accession>
<dbReference type="Gene3D" id="3.30.360.90">
    <property type="match status" value="1"/>
</dbReference>
<evidence type="ECO:0000256" key="1">
    <source>
        <dbReference type="ARBA" id="ARBA00008005"/>
    </source>
</evidence>
<organism evidence="4 5">
    <name type="scientific">Anaerostipes rhamnosivorans</name>
    <dbReference type="NCBI Taxonomy" id="1229621"/>
    <lineage>
        <taxon>Bacteria</taxon>
        <taxon>Bacillati</taxon>
        <taxon>Bacillota</taxon>
        <taxon>Clostridia</taxon>
        <taxon>Lachnospirales</taxon>
        <taxon>Lachnospiraceae</taxon>
        <taxon>Anaerostipes</taxon>
    </lineage>
</organism>
<dbReference type="OrthoDB" id="89060at2"/>
<dbReference type="EMBL" id="CP040058">
    <property type="protein sequence ID" value="QCP36132.1"/>
    <property type="molecule type" value="Genomic_DNA"/>
</dbReference>
<dbReference type="InterPro" id="IPR020287">
    <property type="entry name" value="Tail_sheath_C"/>
</dbReference>
<proteinExistence type="inferred from homology"/>
<evidence type="ECO:0000313" key="5">
    <source>
        <dbReference type="Proteomes" id="UP000298653"/>
    </source>
</evidence>
<evidence type="ECO:0000259" key="3">
    <source>
        <dbReference type="Pfam" id="PF17482"/>
    </source>
</evidence>
<reference evidence="4 5" key="1">
    <citation type="submission" date="2019-05" db="EMBL/GenBank/DDBJ databases">
        <title>Complete genome sequencing of Anaerostipes rhamnosivorans.</title>
        <authorList>
            <person name="Bui T.P.N."/>
            <person name="de Vos W.M."/>
        </authorList>
    </citation>
    <scope>NUCLEOTIDE SEQUENCE [LARGE SCALE GENOMIC DNA]</scope>
    <source>
        <strain evidence="4 5">1y2</strain>
    </source>
</reference>
<protein>
    <submittedName>
        <fullName evidence="4">Phage-like element PBSX protein xkdK</fullName>
    </submittedName>
</protein>
<gene>
    <name evidence="4" type="ORF">AR1Y2_2678</name>
</gene>
<dbReference type="Pfam" id="PF04984">
    <property type="entry name" value="Phage_sheath_1"/>
    <property type="match status" value="1"/>
</dbReference>
<evidence type="ECO:0000259" key="2">
    <source>
        <dbReference type="Pfam" id="PF04984"/>
    </source>
</evidence>
<dbReference type="KEGG" id="arf:AR1Y2_2678"/>
<dbReference type="Proteomes" id="UP000298653">
    <property type="component" value="Chromosome"/>
</dbReference>
<feature type="domain" description="Tail sheath protein subtilisin-like" evidence="2">
    <location>
        <begin position="81"/>
        <end position="219"/>
    </location>
</feature>
<dbReference type="Pfam" id="PF17482">
    <property type="entry name" value="Phage_sheath_1C"/>
    <property type="match status" value="1"/>
</dbReference>
<feature type="domain" description="Tail sheath protein C-terminal" evidence="3">
    <location>
        <begin position="226"/>
        <end position="347"/>
    </location>
</feature>
<dbReference type="Gene3D" id="3.40.50.11790">
    <property type="match status" value="1"/>
</dbReference>
<dbReference type="Gene3D" id="3.30.1370.220">
    <property type="match status" value="1"/>
</dbReference>
<keyword evidence="5" id="KW-1185">Reference proteome</keyword>
<sequence length="347" mass="37961">MGMPQISIRFSELAKSVTDRAGSKTVGLILAATNKEKILKLAPGDKAPSGVDKNAVEMSLIGGEQKPKRTVIVFAGEGFTEIDTALETLESEQIDYLALNGTAEGVSQKVVDWVKEQRAQGKNVKAVMNYEADHEAVINYATENTTVDGKDYTADQFCPRIAGLLAGTPITMSATYFVLPEVQDCTRMKKAEMDNAINEGKLILFYDGEDIRIARGVNSLKTITSEKGEQQKKIKIVDIMDTIRADITRTVRNNWIGKVPNTYDNKCLLVSAIQNYLDDLVKQSVLSAAAVEIDIEANKEYLEAAGYDTTEMSSEELKKANTGDSVFLKASIGIVDAIEDIIMEITI</sequence>
<dbReference type="InterPro" id="IPR035089">
    <property type="entry name" value="Phage_sheath_subtilisin"/>
</dbReference>
<dbReference type="AlphaFoldDB" id="A0A4P8IE68"/>
<dbReference type="RefSeq" id="WP_137329407.1">
    <property type="nucleotide sequence ID" value="NZ_CP040058.1"/>
</dbReference>
<evidence type="ECO:0000313" key="4">
    <source>
        <dbReference type="EMBL" id="QCP36132.1"/>
    </source>
</evidence>
<comment type="similarity">
    <text evidence="1">Belongs to the myoviridae tail sheath protein family.</text>
</comment>
<name>A0A4P8IE68_9FIRM</name>